<reference evidence="10 11" key="1">
    <citation type="submission" date="2010-02" db="EMBL/GenBank/DDBJ databases">
        <authorList>
            <person name="Weinstock G."/>
            <person name="Sodergren E."/>
            <person name="Clifton S."/>
            <person name="Fulton L."/>
            <person name="Fulton B."/>
            <person name="Courtney L."/>
            <person name="Fronick C."/>
            <person name="Harrison M."/>
            <person name="Strong C."/>
            <person name="Farmer C."/>
            <person name="Delahaunty K."/>
            <person name="Markovic C."/>
            <person name="Hall O."/>
            <person name="Minx P."/>
            <person name="Tomlinson C."/>
            <person name="Mitreva M."/>
            <person name="Nelson J."/>
            <person name="Hou S."/>
            <person name="Wollam A."/>
            <person name="Pepin K.H."/>
            <person name="Johnson M."/>
            <person name="Bhonagiri V."/>
            <person name="Zhang X."/>
            <person name="Suruliraj S."/>
            <person name="Warren W."/>
            <person name="Chinwalla A."/>
            <person name="Mardis E.R."/>
            <person name="Wilson R.K."/>
        </authorList>
    </citation>
    <scope>NUCLEOTIDE SEQUENCE [LARGE SCALE GENOMIC DNA]</scope>
    <source>
        <strain evidence="10 11">DSM 2876</strain>
    </source>
</reference>
<dbReference type="eggNOG" id="COG3845">
    <property type="taxonomic scope" value="Bacteria"/>
</dbReference>
<dbReference type="PANTHER" id="PTHR43790">
    <property type="entry name" value="CARBOHYDRATE TRANSPORT ATP-BINDING PROTEIN MG119-RELATED"/>
    <property type="match status" value="1"/>
</dbReference>
<organism evidence="10 11">
    <name type="scientific">Eshraghiella crossota DSM 2876</name>
    <dbReference type="NCBI Taxonomy" id="511680"/>
    <lineage>
        <taxon>Bacteria</taxon>
        <taxon>Bacillati</taxon>
        <taxon>Bacillota</taxon>
        <taxon>Clostridia</taxon>
        <taxon>Lachnospirales</taxon>
        <taxon>Lachnospiraceae</taxon>
        <taxon>Eshraghiella</taxon>
    </lineage>
</organism>
<keyword evidence="6 10" id="KW-0067">ATP-binding</keyword>
<evidence type="ECO:0000256" key="2">
    <source>
        <dbReference type="ARBA" id="ARBA00022448"/>
    </source>
</evidence>
<dbReference type="InterPro" id="IPR050107">
    <property type="entry name" value="ABC_carbohydrate_import_ATPase"/>
</dbReference>
<dbReference type="GO" id="GO:0016887">
    <property type="term" value="F:ATP hydrolysis activity"/>
    <property type="evidence" value="ECO:0007669"/>
    <property type="project" value="InterPro"/>
</dbReference>
<evidence type="ECO:0000256" key="6">
    <source>
        <dbReference type="ARBA" id="ARBA00022840"/>
    </source>
</evidence>
<keyword evidence="8" id="KW-0472">Membrane</keyword>
<dbReference type="GO" id="GO:0005886">
    <property type="term" value="C:plasma membrane"/>
    <property type="evidence" value="ECO:0007669"/>
    <property type="project" value="UniProtKB-SubCell"/>
</dbReference>
<name>D4S282_9FIRM</name>
<dbReference type="HOGENOM" id="CLU_000604_92_0_9"/>
<evidence type="ECO:0000313" key="11">
    <source>
        <dbReference type="Proteomes" id="UP000006238"/>
    </source>
</evidence>
<feature type="domain" description="ABC transporter" evidence="9">
    <location>
        <begin position="13"/>
        <end position="248"/>
    </location>
</feature>
<dbReference type="Pfam" id="PF00005">
    <property type="entry name" value="ABC_tran"/>
    <property type="match status" value="2"/>
</dbReference>
<dbReference type="InterPro" id="IPR003593">
    <property type="entry name" value="AAA+_ATPase"/>
</dbReference>
<evidence type="ECO:0000256" key="4">
    <source>
        <dbReference type="ARBA" id="ARBA00022737"/>
    </source>
</evidence>
<evidence type="ECO:0000256" key="1">
    <source>
        <dbReference type="ARBA" id="ARBA00004202"/>
    </source>
</evidence>
<dbReference type="AlphaFoldDB" id="D4S282"/>
<dbReference type="SUPFAM" id="SSF52540">
    <property type="entry name" value="P-loop containing nucleoside triphosphate hydrolases"/>
    <property type="match status" value="2"/>
</dbReference>
<keyword evidence="11" id="KW-1185">Reference proteome</keyword>
<keyword evidence="7" id="KW-1278">Translocase</keyword>
<dbReference type="GO" id="GO:0005524">
    <property type="term" value="F:ATP binding"/>
    <property type="evidence" value="ECO:0007669"/>
    <property type="project" value="UniProtKB-KW"/>
</dbReference>
<dbReference type="STRING" id="45851.BHV86_04350"/>
<dbReference type="PANTHER" id="PTHR43790:SF4">
    <property type="entry name" value="GUANOSINE IMPORT ATP-BINDING PROTEIN NUPO"/>
    <property type="match status" value="1"/>
</dbReference>
<dbReference type="CDD" id="cd03216">
    <property type="entry name" value="ABC_Carb_Monos_I"/>
    <property type="match status" value="1"/>
</dbReference>
<dbReference type="InterPro" id="IPR017871">
    <property type="entry name" value="ABC_transporter-like_CS"/>
</dbReference>
<evidence type="ECO:0000313" key="10">
    <source>
        <dbReference type="EMBL" id="EFF67639.1"/>
    </source>
</evidence>
<evidence type="ECO:0000256" key="8">
    <source>
        <dbReference type="ARBA" id="ARBA00023136"/>
    </source>
</evidence>
<gene>
    <name evidence="10" type="ORF">BUTYVIB_02204</name>
</gene>
<proteinExistence type="predicted"/>
<dbReference type="FunFam" id="3.40.50.300:FF:000127">
    <property type="entry name" value="Ribose import ATP-binding protein RbsA"/>
    <property type="match status" value="1"/>
</dbReference>
<comment type="caution">
    <text evidence="10">The sequence shown here is derived from an EMBL/GenBank/DDBJ whole genome shotgun (WGS) entry which is preliminary data.</text>
</comment>
<dbReference type="PROSITE" id="PS50893">
    <property type="entry name" value="ABC_TRANSPORTER_2"/>
    <property type="match status" value="2"/>
</dbReference>
<comment type="subcellular location">
    <subcellularLocation>
        <location evidence="1">Cell membrane</location>
        <topology evidence="1">Peripheral membrane protein</topology>
    </subcellularLocation>
</comment>
<protein>
    <submittedName>
        <fullName evidence="10">ABC transporter, ATP-binding protein</fullName>
    </submittedName>
</protein>
<dbReference type="PROSITE" id="PS00211">
    <property type="entry name" value="ABC_TRANSPORTER_1"/>
    <property type="match status" value="2"/>
</dbReference>
<evidence type="ECO:0000259" key="9">
    <source>
        <dbReference type="PROSITE" id="PS50893"/>
    </source>
</evidence>
<evidence type="ECO:0000256" key="5">
    <source>
        <dbReference type="ARBA" id="ARBA00022741"/>
    </source>
</evidence>
<feature type="domain" description="ABC transporter" evidence="9">
    <location>
        <begin position="267"/>
        <end position="513"/>
    </location>
</feature>
<dbReference type="InterPro" id="IPR003439">
    <property type="entry name" value="ABC_transporter-like_ATP-bd"/>
</dbReference>
<dbReference type="Gene3D" id="3.40.50.300">
    <property type="entry name" value="P-loop containing nucleotide triphosphate hydrolases"/>
    <property type="match status" value="2"/>
</dbReference>
<dbReference type="EMBL" id="ABWN01000037">
    <property type="protein sequence ID" value="EFF67639.1"/>
    <property type="molecule type" value="Genomic_DNA"/>
</dbReference>
<keyword evidence="2" id="KW-0813">Transport</keyword>
<keyword evidence="3" id="KW-1003">Cell membrane</keyword>
<dbReference type="InterPro" id="IPR027417">
    <property type="entry name" value="P-loop_NTPase"/>
</dbReference>
<evidence type="ECO:0000256" key="7">
    <source>
        <dbReference type="ARBA" id="ARBA00022967"/>
    </source>
</evidence>
<dbReference type="Proteomes" id="UP000006238">
    <property type="component" value="Unassembled WGS sequence"/>
</dbReference>
<dbReference type="CDD" id="cd03215">
    <property type="entry name" value="ABC_Carb_Monos_II"/>
    <property type="match status" value="1"/>
</dbReference>
<keyword evidence="4" id="KW-0677">Repeat</keyword>
<dbReference type="SMART" id="SM00382">
    <property type="entry name" value="AAA"/>
    <property type="match status" value="1"/>
</dbReference>
<evidence type="ECO:0000256" key="3">
    <source>
        <dbReference type="ARBA" id="ARBA00022475"/>
    </source>
</evidence>
<sequence length="519" mass="58123">MYHNDKKGRMHMLELIKITKKFGDFYALKDVNLKVGDGEVHTLLGENGAGKSTLMNILCGLYQPTSGEIIYKDCEWHMDSPLTARNIGIAMVHQHFMLIEAMTVLENIMLCGLEEKGKLLNKTAVTKKVMEIEKAYDLQVDINEKVSNLSVGMQQKVEIIKALYNDAELLILDEPTAVLTDEEAAGLFKIIEKLKANNKSVIFISHKMKEVMQISDKITVLRRGQTITTVNAKDYSPQELANLMVGEKVITRTYEKKHVDSDDELIYELKDVSYHKESKHSGLKDICLKVHKGEILGVAGVDGNGQSQLAEIFTGIAKPSEGTRIYDGKNANEFKVIDFINDGLAHIPEDRNKMGLIGDMNIKDNIVLKDLEKKRFSKGHGKFLLSKKITEYSNQMKEKYDIRCSSIEEQARNLSGGNQQKVILARELERNPKFIVAMHPTRGLDIGATNFIHNSLIEARDKGIGVVVVSADIDEVIKISDRIIVMFEGKIMGEISGSTPDMDKISAMMGGKEYESINN</sequence>
<accession>D4S282</accession>
<keyword evidence="5" id="KW-0547">Nucleotide-binding</keyword>